<evidence type="ECO:0000313" key="3">
    <source>
        <dbReference type="Proteomes" id="UP000249605"/>
    </source>
</evidence>
<accession>A0A2U9SKH3</accession>
<evidence type="ECO:0008006" key="4">
    <source>
        <dbReference type="Google" id="ProtNLM"/>
    </source>
</evidence>
<protein>
    <recommendedName>
        <fullName evidence="4">DUF3102 domain-containing protein</fullName>
    </recommendedName>
</protein>
<feature type="region of interest" description="Disordered" evidence="1">
    <location>
        <begin position="208"/>
        <end position="229"/>
    </location>
</feature>
<proteinExistence type="predicted"/>
<reference evidence="2 3" key="1">
    <citation type="submission" date="2018-06" db="EMBL/GenBank/DDBJ databases">
        <title>Complete genome sequencing of Azospirillum sp. M2T2B2.</title>
        <authorList>
            <person name="Heo J."/>
            <person name="Kim S.-J."/>
            <person name="Kwon S.-W."/>
            <person name="Anandham R."/>
        </authorList>
    </citation>
    <scope>NUCLEOTIDE SEQUENCE [LARGE SCALE GENOMIC DNA]</scope>
    <source>
        <strain evidence="2 3">M2T2B2</strain>
        <plasmid evidence="2 3">unnamed6</plasmid>
    </source>
</reference>
<dbReference type="Proteomes" id="UP000249605">
    <property type="component" value="Plasmid unnamed6"/>
</dbReference>
<dbReference type="EMBL" id="CP029836">
    <property type="protein sequence ID" value="AWU98088.1"/>
    <property type="molecule type" value="Genomic_DNA"/>
</dbReference>
<name>A0A2U9SKH3_9PROT</name>
<evidence type="ECO:0000313" key="2">
    <source>
        <dbReference type="EMBL" id="AWU98088.1"/>
    </source>
</evidence>
<dbReference type="InterPro" id="IPR021451">
    <property type="entry name" value="DUF3102"/>
</dbReference>
<dbReference type="OrthoDB" id="7266764at2"/>
<sequence length="229" mass="26050">MSCARNWGCKMAGLQRAVKADLVQEVTDPDGRFDDVRRSVSKLSSRDKYVETIGRLWKEATNRFIDIGKYLVYAKDSLPHGEYESMIESELPFSKSVAHALKTVAEAVLQEKVPEKKLPPDYSTAYMLVSLKDDGWELAKERGLVRSTLKRAEILDFRRELREGRKRPVSEKAARRRLAKERERVLADIEALRRRLEEIDAEMNTIDGTASEVGGSRSGRIIDITPEPV</sequence>
<geneLocation type="plasmid" evidence="2 3">
    <name>unnamed6</name>
</geneLocation>
<keyword evidence="3" id="KW-1185">Reference proteome</keyword>
<organism evidence="2 3">
    <name type="scientific">Azospirillum ramasamyi</name>
    <dbReference type="NCBI Taxonomy" id="682998"/>
    <lineage>
        <taxon>Bacteria</taxon>
        <taxon>Pseudomonadati</taxon>
        <taxon>Pseudomonadota</taxon>
        <taxon>Alphaproteobacteria</taxon>
        <taxon>Rhodospirillales</taxon>
        <taxon>Azospirillaceae</taxon>
        <taxon>Azospirillum</taxon>
    </lineage>
</organism>
<keyword evidence="2" id="KW-0614">Plasmid</keyword>
<dbReference type="AlphaFoldDB" id="A0A2U9SKH3"/>
<dbReference type="Pfam" id="PF11300">
    <property type="entry name" value="DUF3102"/>
    <property type="match status" value="1"/>
</dbReference>
<evidence type="ECO:0000256" key="1">
    <source>
        <dbReference type="SAM" id="MobiDB-lite"/>
    </source>
</evidence>
<dbReference type="KEGG" id="azm:DM194_27775"/>
<gene>
    <name evidence="2" type="ORF">DM194_27775</name>
</gene>